<gene>
    <name evidence="2" type="ORF">B0T17DRAFT_544159</name>
</gene>
<reference evidence="2" key="1">
    <citation type="submission" date="2023-06" db="EMBL/GenBank/DDBJ databases">
        <title>Genome-scale phylogeny and comparative genomics of the fungal order Sordariales.</title>
        <authorList>
            <consortium name="Lawrence Berkeley National Laboratory"/>
            <person name="Hensen N."/>
            <person name="Bonometti L."/>
            <person name="Westerberg I."/>
            <person name="Brannstrom I.O."/>
            <person name="Guillou S."/>
            <person name="Cros-Aarteil S."/>
            <person name="Calhoun S."/>
            <person name="Haridas S."/>
            <person name="Kuo A."/>
            <person name="Mondo S."/>
            <person name="Pangilinan J."/>
            <person name="Riley R."/>
            <person name="LaButti K."/>
            <person name="Andreopoulos B."/>
            <person name="Lipzen A."/>
            <person name="Chen C."/>
            <person name="Yanf M."/>
            <person name="Daum C."/>
            <person name="Ng V."/>
            <person name="Clum A."/>
            <person name="Steindorff A."/>
            <person name="Ohm R."/>
            <person name="Martin F."/>
            <person name="Silar P."/>
            <person name="Natvig D."/>
            <person name="Lalanne C."/>
            <person name="Gautier V."/>
            <person name="Ament-velasquez S.L."/>
            <person name="Kruys A."/>
            <person name="Hutchinson M.I."/>
            <person name="Powell A.J."/>
            <person name="Barry K."/>
            <person name="Miller A.N."/>
            <person name="Grigoriev I.V."/>
            <person name="Debuchy R."/>
            <person name="Gladieux P."/>
            <person name="Thoren M.H."/>
            <person name="Johannesson H."/>
        </authorList>
    </citation>
    <scope>NUCLEOTIDE SEQUENCE</scope>
    <source>
        <strain evidence="2">SMH3391-2</strain>
    </source>
</reference>
<keyword evidence="1" id="KW-0732">Signal</keyword>
<evidence type="ECO:0000313" key="2">
    <source>
        <dbReference type="EMBL" id="KAK0612626.1"/>
    </source>
</evidence>
<evidence type="ECO:0000256" key="1">
    <source>
        <dbReference type="SAM" id="SignalP"/>
    </source>
</evidence>
<name>A0AA39WD18_9PEZI</name>
<accession>A0AA39WD18</accession>
<sequence>MQIIASALAAVAALGSLTAAAPFTIPAGDGFPTPNTQQLLAIQQDAGGALSNAPPPPKIEATSLSAIALTALNENFETAFFSSLLQNVTDNVEGFQFDTDEKRTEFLDIVDTIVAQEKLHAINAANTLRNFDAFVPVPCAYQFPSSDIRGAVQLAQTFTALVLGTLQDAAQLFAVNGDAGAVRSVASTIGQEGEQEGFFRILLGKKPSEKPFLTTSVAPFLYSYLQQFIVPGSCPFPLSSIPLTIFPALQVLSGSDGTNVTAEDQTLQFKADLTAAPADRATKFLNGDGQGLFVTYLSGQRLPISVPVQDARWEGKTIYFAANLPYTENQMDGLTVAALTNAGSLAVSQVAGAALAAPGLIQIAGRAKAWDENY</sequence>
<protein>
    <recommendedName>
        <fullName evidence="4">Late sexual development protein</fullName>
    </recommendedName>
</protein>
<feature type="chain" id="PRO_5041382619" description="Late sexual development protein" evidence="1">
    <location>
        <begin position="21"/>
        <end position="374"/>
    </location>
</feature>
<dbReference type="EMBL" id="JAULSR010000009">
    <property type="protein sequence ID" value="KAK0612626.1"/>
    <property type="molecule type" value="Genomic_DNA"/>
</dbReference>
<comment type="caution">
    <text evidence="2">The sequence shown here is derived from an EMBL/GenBank/DDBJ whole genome shotgun (WGS) entry which is preliminary data.</text>
</comment>
<dbReference type="AlphaFoldDB" id="A0AA39WD18"/>
<keyword evidence="3" id="KW-1185">Reference proteome</keyword>
<feature type="signal peptide" evidence="1">
    <location>
        <begin position="1"/>
        <end position="20"/>
    </location>
</feature>
<organism evidence="2 3">
    <name type="scientific">Bombardia bombarda</name>
    <dbReference type="NCBI Taxonomy" id="252184"/>
    <lineage>
        <taxon>Eukaryota</taxon>
        <taxon>Fungi</taxon>
        <taxon>Dikarya</taxon>
        <taxon>Ascomycota</taxon>
        <taxon>Pezizomycotina</taxon>
        <taxon>Sordariomycetes</taxon>
        <taxon>Sordariomycetidae</taxon>
        <taxon>Sordariales</taxon>
        <taxon>Lasiosphaeriaceae</taxon>
        <taxon>Bombardia</taxon>
    </lineage>
</organism>
<proteinExistence type="predicted"/>
<dbReference type="Proteomes" id="UP001174934">
    <property type="component" value="Unassembled WGS sequence"/>
</dbReference>
<evidence type="ECO:0000313" key="3">
    <source>
        <dbReference type="Proteomes" id="UP001174934"/>
    </source>
</evidence>
<evidence type="ECO:0008006" key="4">
    <source>
        <dbReference type="Google" id="ProtNLM"/>
    </source>
</evidence>